<gene>
    <name evidence="2" type="ORF">SAMN05444277_101599</name>
</gene>
<keyword evidence="1" id="KW-0472">Membrane</keyword>
<feature type="transmembrane region" description="Helical" evidence="1">
    <location>
        <begin position="12"/>
        <end position="31"/>
    </location>
</feature>
<sequence length="64" mass="7420">MKKKISKKIKWGKILPVLSIFLGIVLMIYMIKVEDEPGALPLLLIIAGTIWLIINRYQTKRQIQ</sequence>
<feature type="transmembrane region" description="Helical" evidence="1">
    <location>
        <begin position="37"/>
        <end position="54"/>
    </location>
</feature>
<organism evidence="2 3">
    <name type="scientific">Parafilimonas terrae</name>
    <dbReference type="NCBI Taxonomy" id="1465490"/>
    <lineage>
        <taxon>Bacteria</taxon>
        <taxon>Pseudomonadati</taxon>
        <taxon>Bacteroidota</taxon>
        <taxon>Chitinophagia</taxon>
        <taxon>Chitinophagales</taxon>
        <taxon>Chitinophagaceae</taxon>
        <taxon>Parafilimonas</taxon>
    </lineage>
</organism>
<keyword evidence="1" id="KW-0812">Transmembrane</keyword>
<accession>A0A1I5S615</accession>
<dbReference type="EMBL" id="FOXQ01000001">
    <property type="protein sequence ID" value="SFP66091.1"/>
    <property type="molecule type" value="Genomic_DNA"/>
</dbReference>
<evidence type="ECO:0000313" key="3">
    <source>
        <dbReference type="Proteomes" id="UP000199031"/>
    </source>
</evidence>
<evidence type="ECO:0000313" key="2">
    <source>
        <dbReference type="EMBL" id="SFP66091.1"/>
    </source>
</evidence>
<dbReference type="Proteomes" id="UP000199031">
    <property type="component" value="Unassembled WGS sequence"/>
</dbReference>
<protein>
    <submittedName>
        <fullName evidence="2">PEP-CTERM protein-sorting domain-containing protein</fullName>
    </submittedName>
</protein>
<proteinExistence type="predicted"/>
<name>A0A1I5S615_9BACT</name>
<keyword evidence="1" id="KW-1133">Transmembrane helix</keyword>
<dbReference type="AlphaFoldDB" id="A0A1I5S615"/>
<dbReference type="STRING" id="1465490.SAMN05444277_101599"/>
<keyword evidence="3" id="KW-1185">Reference proteome</keyword>
<reference evidence="2 3" key="1">
    <citation type="submission" date="2016-10" db="EMBL/GenBank/DDBJ databases">
        <authorList>
            <person name="de Groot N.N."/>
        </authorList>
    </citation>
    <scope>NUCLEOTIDE SEQUENCE [LARGE SCALE GENOMIC DNA]</scope>
    <source>
        <strain evidence="2 3">DSM 28286</strain>
    </source>
</reference>
<evidence type="ECO:0000256" key="1">
    <source>
        <dbReference type="SAM" id="Phobius"/>
    </source>
</evidence>